<dbReference type="SUPFAM" id="SSF52047">
    <property type="entry name" value="RNI-like"/>
    <property type="match status" value="2"/>
</dbReference>
<keyword evidence="7 13" id="KW-0732">Signal</keyword>
<evidence type="ECO:0000256" key="5">
    <source>
        <dbReference type="ARBA" id="ARBA00022614"/>
    </source>
</evidence>
<evidence type="ECO:0000313" key="16">
    <source>
        <dbReference type="EnsemblPlants" id="Kaladp0070s0058.1.v1.1.CDS.1"/>
    </source>
</evidence>
<reference evidence="16" key="1">
    <citation type="submission" date="2021-01" db="UniProtKB">
        <authorList>
            <consortium name="EnsemblPlants"/>
        </authorList>
    </citation>
    <scope>IDENTIFICATION</scope>
</reference>
<dbReference type="InterPro" id="IPR013210">
    <property type="entry name" value="LRR_N_plant-typ"/>
</dbReference>
<dbReference type="FunFam" id="3.80.10.10:FF:000041">
    <property type="entry name" value="LRR receptor-like serine/threonine-protein kinase ERECTA"/>
    <property type="match status" value="1"/>
</dbReference>
<dbReference type="Gene3D" id="3.80.10.10">
    <property type="entry name" value="Ribonuclease Inhibitor"/>
    <property type="match status" value="4"/>
</dbReference>
<feature type="chain" id="PRO_5029832958" description="Verticillium wilt resistance-like protein" evidence="13">
    <location>
        <begin position="25"/>
        <end position="842"/>
    </location>
</feature>
<evidence type="ECO:0000313" key="17">
    <source>
        <dbReference type="Proteomes" id="UP000594263"/>
    </source>
</evidence>
<feature type="signal peptide" evidence="13">
    <location>
        <begin position="1"/>
        <end position="24"/>
    </location>
</feature>
<dbReference type="Pfam" id="PF08263">
    <property type="entry name" value="LRRNT_2"/>
    <property type="match status" value="1"/>
</dbReference>
<evidence type="ECO:0000256" key="8">
    <source>
        <dbReference type="ARBA" id="ARBA00022737"/>
    </source>
</evidence>
<dbReference type="PRINTS" id="PR00019">
    <property type="entry name" value="LEURICHRPT"/>
</dbReference>
<keyword evidence="8" id="KW-0677">Repeat</keyword>
<dbReference type="InterPro" id="IPR001611">
    <property type="entry name" value="Leu-rich_rpt"/>
</dbReference>
<dbReference type="InterPro" id="IPR003591">
    <property type="entry name" value="Leu-rich_rpt_typical-subtyp"/>
</dbReference>
<keyword evidence="5" id="KW-0433">Leucine-rich repeat</keyword>
<dbReference type="AlphaFoldDB" id="A0A7N0UIP1"/>
<dbReference type="PROSITE" id="PS51450">
    <property type="entry name" value="LRR"/>
    <property type="match status" value="1"/>
</dbReference>
<dbReference type="SMART" id="SM00369">
    <property type="entry name" value="LRR_TYP"/>
    <property type="match status" value="12"/>
</dbReference>
<dbReference type="PANTHER" id="PTHR48060">
    <property type="entry name" value="DNA DAMAGE-REPAIR/TOLERATION PROTEIN DRT100"/>
    <property type="match status" value="1"/>
</dbReference>
<evidence type="ECO:0008006" key="18">
    <source>
        <dbReference type="Google" id="ProtNLM"/>
    </source>
</evidence>
<sequence length="842" mass="92492">MTVSSWLFYYVCAAALLASSLVHGQCHESQRSLLLRLKHDFNTTYWGNKIKSWDPTQDCCGWAGVTCTGGYVTGLDLSSEGIDGGFNDSSPLFDLRNLTNLNLAENLFDTTIPPSFAKLGNLVHLNLSAAEFEGQIPIEISKLTRLETLDIKSTFFFGLKVDNPSLRMLVGNMSNLVKLRLADVDLSTQSTDWCQVLSSSTPHLQLLDLSSTGLSDPIHSSLGKLKSLSTIDLSSNRFPEPFPNFISSLRNLTYLNLADSVSGKFPGSIFQLPALRYLDLSENYGLQQESFPSAIRNSSIETLLLKSTPFLKKIPNFIGQLRMLSRLDISECHLVGEIPKSLFQLTRLVSVDMSSNSLTGLVPSFSQARNLREVDLRYNMLQGSLLSTDWKQLTHLEVIQLAGNNLTGSIPTSLFGIPTLQQAFLSDNHFAGFTKDPITPSPQLHDLYLHLNDLQGEFPSFIFGLKGLQELDLSNNKFGATLHLNSFRGLKNLTSLYLSHSNLVIEMGPGTPSFPLLKSLGLASCGLKSIPSFLKNHTVIEDLDLSDNQITGQIPSWIWDIETLTSLSLSHNQLESIETTNAVPGLESVDLSSNRLHGLLPDLPATKSLNVSNNQFNSTISSVVRDFNAGFTFLDISRSNLHGSIPESICNISYLYYLDLSDNFLSGAIPECLLNLENFQNLHLKRNNLSGIFADTLQAKCALETIDVSGNGLQGSIPKSLGNCSSLQVLDLSYNKLEKTIPYELGYPQNFKAINVSYNELTGPIPTSFGNLTALESLDLAVNKLSGAIPKQLASLKFLSFFNVSYNQLVGMIPKGSQFQKFTEASFEGNEGLCGSPLKKKC</sequence>
<dbReference type="InterPro" id="IPR032675">
    <property type="entry name" value="LRR_dom_sf"/>
</dbReference>
<evidence type="ECO:0000256" key="4">
    <source>
        <dbReference type="ARBA" id="ARBA00022475"/>
    </source>
</evidence>
<dbReference type="Pfam" id="PF00560">
    <property type="entry name" value="LRR_1"/>
    <property type="match status" value="3"/>
</dbReference>
<evidence type="ECO:0000256" key="3">
    <source>
        <dbReference type="ARBA" id="ARBA00009592"/>
    </source>
</evidence>
<dbReference type="Pfam" id="PF23598">
    <property type="entry name" value="LRR_14"/>
    <property type="match status" value="1"/>
</dbReference>
<dbReference type="InterPro" id="IPR055414">
    <property type="entry name" value="LRR_R13L4/SHOC2-like"/>
</dbReference>
<evidence type="ECO:0000256" key="6">
    <source>
        <dbReference type="ARBA" id="ARBA00022692"/>
    </source>
</evidence>
<keyword evidence="12" id="KW-0325">Glycoprotein</keyword>
<evidence type="ECO:0000256" key="7">
    <source>
        <dbReference type="ARBA" id="ARBA00022729"/>
    </source>
</evidence>
<dbReference type="Pfam" id="PF13855">
    <property type="entry name" value="LRR_8"/>
    <property type="match status" value="2"/>
</dbReference>
<evidence type="ECO:0000256" key="11">
    <source>
        <dbReference type="ARBA" id="ARBA00023170"/>
    </source>
</evidence>
<dbReference type="FunFam" id="3.80.10.10:FF:000111">
    <property type="entry name" value="LRR receptor-like serine/threonine-protein kinase ERECTA"/>
    <property type="match status" value="1"/>
</dbReference>
<comment type="subcellular location">
    <subcellularLocation>
        <location evidence="2">Cell membrane</location>
    </subcellularLocation>
    <subcellularLocation>
        <location evidence="1">Membrane</location>
        <topology evidence="1">Single-pass membrane protein</topology>
    </subcellularLocation>
</comment>
<evidence type="ECO:0000256" key="9">
    <source>
        <dbReference type="ARBA" id="ARBA00022989"/>
    </source>
</evidence>
<dbReference type="Proteomes" id="UP000594263">
    <property type="component" value="Unplaced"/>
</dbReference>
<name>A0A7N0UIP1_KALFE</name>
<keyword evidence="9" id="KW-1133">Transmembrane helix</keyword>
<evidence type="ECO:0000259" key="14">
    <source>
        <dbReference type="Pfam" id="PF08263"/>
    </source>
</evidence>
<comment type="similarity">
    <text evidence="3">Belongs to the RLP family.</text>
</comment>
<dbReference type="OMA" id="NITYPRV"/>
<dbReference type="EnsemblPlants" id="Kaladp0070s0058.1.v1.1">
    <property type="protein sequence ID" value="Kaladp0070s0058.1.v1.1.CDS.1"/>
    <property type="gene ID" value="Kaladp0070s0058.v1.1"/>
</dbReference>
<proteinExistence type="inferred from homology"/>
<evidence type="ECO:0000256" key="13">
    <source>
        <dbReference type="SAM" id="SignalP"/>
    </source>
</evidence>
<feature type="domain" description="Leucine-rich repeat-containing N-terminal plant-type" evidence="14">
    <location>
        <begin position="28"/>
        <end position="68"/>
    </location>
</feature>
<evidence type="ECO:0000256" key="10">
    <source>
        <dbReference type="ARBA" id="ARBA00023136"/>
    </source>
</evidence>
<organism evidence="16 17">
    <name type="scientific">Kalanchoe fedtschenkoi</name>
    <name type="common">Lavender scallops</name>
    <name type="synonym">South American air plant</name>
    <dbReference type="NCBI Taxonomy" id="63787"/>
    <lineage>
        <taxon>Eukaryota</taxon>
        <taxon>Viridiplantae</taxon>
        <taxon>Streptophyta</taxon>
        <taxon>Embryophyta</taxon>
        <taxon>Tracheophyta</taxon>
        <taxon>Spermatophyta</taxon>
        <taxon>Magnoliopsida</taxon>
        <taxon>eudicotyledons</taxon>
        <taxon>Gunneridae</taxon>
        <taxon>Pentapetalae</taxon>
        <taxon>Saxifragales</taxon>
        <taxon>Crassulaceae</taxon>
        <taxon>Kalanchoe</taxon>
    </lineage>
</organism>
<evidence type="ECO:0000256" key="12">
    <source>
        <dbReference type="ARBA" id="ARBA00023180"/>
    </source>
</evidence>
<evidence type="ECO:0000259" key="15">
    <source>
        <dbReference type="Pfam" id="PF23598"/>
    </source>
</evidence>
<dbReference type="Gramene" id="Kaladp0070s0058.1.v1.1">
    <property type="protein sequence ID" value="Kaladp0070s0058.1.v1.1.CDS.1"/>
    <property type="gene ID" value="Kaladp0070s0058.v1.1"/>
</dbReference>
<dbReference type="InterPro" id="IPR053211">
    <property type="entry name" value="DNA_repair-toleration"/>
</dbReference>
<feature type="domain" description="Disease resistance R13L4/SHOC-2-like LRR" evidence="15">
    <location>
        <begin position="272"/>
        <end position="519"/>
    </location>
</feature>
<keyword evidence="17" id="KW-1185">Reference proteome</keyword>
<dbReference type="FunFam" id="3.80.10.10:FF:000213">
    <property type="entry name" value="Tyrosine-sulfated glycopeptide receptor 1"/>
    <property type="match status" value="1"/>
</dbReference>
<evidence type="ECO:0000256" key="2">
    <source>
        <dbReference type="ARBA" id="ARBA00004236"/>
    </source>
</evidence>
<keyword evidence="6" id="KW-0812">Transmembrane</keyword>
<keyword evidence="11" id="KW-0675">Receptor</keyword>
<keyword evidence="4" id="KW-1003">Cell membrane</keyword>
<dbReference type="SUPFAM" id="SSF52058">
    <property type="entry name" value="L domain-like"/>
    <property type="match status" value="1"/>
</dbReference>
<accession>A0A7N0UIP1</accession>
<dbReference type="PANTHER" id="PTHR48060:SF21">
    <property type="entry name" value="L DOMAIN-LIKE PROTEIN"/>
    <property type="match status" value="1"/>
</dbReference>
<dbReference type="GO" id="GO:0005886">
    <property type="term" value="C:plasma membrane"/>
    <property type="evidence" value="ECO:0007669"/>
    <property type="project" value="UniProtKB-SubCell"/>
</dbReference>
<evidence type="ECO:0000256" key="1">
    <source>
        <dbReference type="ARBA" id="ARBA00004167"/>
    </source>
</evidence>
<protein>
    <recommendedName>
        <fullName evidence="18">Verticillium wilt resistance-like protein</fullName>
    </recommendedName>
</protein>
<keyword evidence="10" id="KW-0472">Membrane</keyword>